<feature type="domain" description="FMN hydroxy acid dehydrogenase" evidence="8">
    <location>
        <begin position="1"/>
        <end position="383"/>
    </location>
</feature>
<proteinExistence type="inferred from homology"/>
<dbReference type="PIRSF" id="PIRSF000138">
    <property type="entry name" value="Al-hdrx_acd_dh"/>
    <property type="match status" value="1"/>
</dbReference>
<keyword evidence="4 10" id="KW-0560">Oxidoreductase</keyword>
<organism evidence="10 11">
    <name type="scientific">Serratia plymuthica</name>
    <dbReference type="NCBI Taxonomy" id="82996"/>
    <lineage>
        <taxon>Bacteria</taxon>
        <taxon>Pseudomonadati</taxon>
        <taxon>Pseudomonadota</taxon>
        <taxon>Gammaproteobacteria</taxon>
        <taxon>Enterobacterales</taxon>
        <taxon>Yersiniaceae</taxon>
        <taxon>Serratia</taxon>
    </lineage>
</organism>
<protein>
    <submittedName>
        <fullName evidence="10">(S)-mandelate dehydrogenase</fullName>
        <ecNumber evidence="10">1.1.99.31</ecNumber>
    </submittedName>
    <submittedName>
        <fullName evidence="9">Alpha-hydroxy-acid oxidizing protein</fullName>
    </submittedName>
</protein>
<dbReference type="PROSITE" id="PS51349">
    <property type="entry name" value="FMN_HYDROXY_ACID_DH_2"/>
    <property type="match status" value="1"/>
</dbReference>
<dbReference type="Pfam" id="PF01070">
    <property type="entry name" value="FMN_dh"/>
    <property type="match status" value="1"/>
</dbReference>
<reference evidence="10 11" key="1">
    <citation type="submission" date="2018-06" db="EMBL/GenBank/DDBJ databases">
        <authorList>
            <consortium name="Pathogen Informatics"/>
            <person name="Doyle S."/>
        </authorList>
    </citation>
    <scope>NUCLEOTIDE SEQUENCE [LARGE SCALE GENOMIC DNA]</scope>
    <source>
        <strain evidence="10 11">NCTC12961</strain>
    </source>
</reference>
<name>A0A2X4UH90_SERPL</name>
<evidence type="ECO:0000256" key="7">
    <source>
        <dbReference type="PIRSR" id="PIRSR000138-2"/>
    </source>
</evidence>
<feature type="binding site" evidence="7">
    <location>
        <position position="129"/>
    </location>
    <ligand>
        <name>FMN</name>
        <dbReference type="ChEBI" id="CHEBI:58210"/>
    </ligand>
</feature>
<feature type="binding site" evidence="7">
    <location>
        <position position="108"/>
    </location>
    <ligand>
        <name>FMN</name>
        <dbReference type="ChEBI" id="CHEBI:58210"/>
    </ligand>
</feature>
<accession>A0A2X4UH90</accession>
<feature type="binding site" evidence="7">
    <location>
        <begin position="332"/>
        <end position="333"/>
    </location>
    <ligand>
        <name>FMN</name>
        <dbReference type="ChEBI" id="CHEBI:58210"/>
    </ligand>
</feature>
<dbReference type="AlphaFoldDB" id="A0A2X4UH90"/>
<dbReference type="SUPFAM" id="SSF51395">
    <property type="entry name" value="FMN-linked oxidoreductases"/>
    <property type="match status" value="1"/>
</dbReference>
<evidence type="ECO:0000256" key="2">
    <source>
        <dbReference type="ARBA" id="ARBA00022630"/>
    </source>
</evidence>
<evidence type="ECO:0000256" key="3">
    <source>
        <dbReference type="ARBA" id="ARBA00022643"/>
    </source>
</evidence>
<feature type="binding site" evidence="7">
    <location>
        <position position="254"/>
    </location>
    <ligand>
        <name>FMN</name>
        <dbReference type="ChEBI" id="CHEBI:58210"/>
    </ligand>
</feature>
<dbReference type="Gene3D" id="3.20.20.70">
    <property type="entry name" value="Aldolase class I"/>
    <property type="match status" value="1"/>
</dbReference>
<evidence type="ECO:0000256" key="6">
    <source>
        <dbReference type="PIRSR" id="PIRSR000138-1"/>
    </source>
</evidence>
<keyword evidence="2 7" id="KW-0285">Flavoprotein</keyword>
<dbReference type="GO" id="GO:0010181">
    <property type="term" value="F:FMN binding"/>
    <property type="evidence" value="ECO:0007669"/>
    <property type="project" value="InterPro"/>
</dbReference>
<feature type="binding site" evidence="7">
    <location>
        <position position="131"/>
    </location>
    <ligand>
        <name>glyoxylate</name>
        <dbReference type="ChEBI" id="CHEBI:36655"/>
    </ligand>
</feature>
<feature type="binding site" evidence="7">
    <location>
        <position position="278"/>
    </location>
    <ligand>
        <name>glyoxylate</name>
        <dbReference type="ChEBI" id="CHEBI:36655"/>
    </ligand>
</feature>
<evidence type="ECO:0000256" key="4">
    <source>
        <dbReference type="ARBA" id="ARBA00023002"/>
    </source>
</evidence>
<evidence type="ECO:0000256" key="5">
    <source>
        <dbReference type="ARBA" id="ARBA00024042"/>
    </source>
</evidence>
<keyword evidence="3 7" id="KW-0288">FMN</keyword>
<dbReference type="InterPro" id="IPR037396">
    <property type="entry name" value="FMN_HAD"/>
</dbReference>
<evidence type="ECO:0000256" key="1">
    <source>
        <dbReference type="ARBA" id="ARBA00001917"/>
    </source>
</evidence>
<feature type="binding site" evidence="7">
    <location>
        <position position="26"/>
    </location>
    <ligand>
        <name>glyoxylate</name>
        <dbReference type="ChEBI" id="CHEBI:36655"/>
    </ligand>
</feature>
<evidence type="ECO:0000313" key="9">
    <source>
        <dbReference type="EMBL" id="QPS21204.1"/>
    </source>
</evidence>
<comment type="similarity">
    <text evidence="5">Belongs to the FMN-dependent alpha-hydroxy acid dehydrogenase family.</text>
</comment>
<dbReference type="EMBL" id="LS483469">
    <property type="protein sequence ID" value="SQI38081.1"/>
    <property type="molecule type" value="Genomic_DNA"/>
</dbReference>
<sequence length="385" mass="42113">MSGAILNVADLQRAARCYLPRFAYRYLAGGAEDEHTLHGNRVAFGQWQFVPPVLRDASRRMLNIRLWQQELAAPLLIAPTGYNGMLRYQADLMLARSARAFGIPYIQSTVSTASLEEIAADGQGQHWFQLYVLRDRQVTAGLLQRALAAGCNTLVLSVDAVHFGNRERDRRSYRRPMKLSLASLCDVALHPRWLWHTLRPAGMPGFGNLQPYLPAERQRGLSGAAYFAREMDAALNWQTLDWVRQCWPGKLLVKGILHPQDARQALDAGADGIVLSNHGGRQLDGSVAPISLLPAVRAACGPTATILIDSGFRRGTDVVKALALGANAVLLGRPLLYGVALAGQAGATQALRIFSEEIDRTLAQLGCCSVQELGPHLLRPVNDRG</sequence>
<dbReference type="GO" id="GO:0005886">
    <property type="term" value="C:plasma membrane"/>
    <property type="evidence" value="ECO:0007669"/>
    <property type="project" value="TreeGrafter"/>
</dbReference>
<feature type="binding site" evidence="7">
    <location>
        <begin position="309"/>
        <end position="313"/>
    </location>
    <ligand>
        <name>FMN</name>
        <dbReference type="ChEBI" id="CHEBI:58210"/>
    </ligand>
</feature>
<feature type="active site" description="Proton acceptor" evidence="6">
    <location>
        <position position="278"/>
    </location>
</feature>
<dbReference type="InterPro" id="IPR000262">
    <property type="entry name" value="FMN-dep_DH"/>
</dbReference>
<dbReference type="InterPro" id="IPR012133">
    <property type="entry name" value="Alpha-hydoxy_acid_DH_FMN"/>
</dbReference>
<dbReference type="GO" id="GO:0009060">
    <property type="term" value="P:aerobic respiration"/>
    <property type="evidence" value="ECO:0007669"/>
    <property type="project" value="TreeGrafter"/>
</dbReference>
<feature type="binding site" evidence="7">
    <location>
        <position position="166"/>
    </location>
    <ligand>
        <name>glyoxylate</name>
        <dbReference type="ChEBI" id="CHEBI:36655"/>
    </ligand>
</feature>
<evidence type="ECO:0000313" key="12">
    <source>
        <dbReference type="Proteomes" id="UP000594967"/>
    </source>
</evidence>
<feature type="binding site" evidence="7">
    <location>
        <begin position="79"/>
        <end position="81"/>
    </location>
    <ligand>
        <name>FMN</name>
        <dbReference type="ChEBI" id="CHEBI:58210"/>
    </ligand>
</feature>
<dbReference type="PANTHER" id="PTHR10578">
    <property type="entry name" value="S -2-HYDROXY-ACID OXIDASE-RELATED"/>
    <property type="match status" value="1"/>
</dbReference>
<evidence type="ECO:0000313" key="11">
    <source>
        <dbReference type="Proteomes" id="UP000248897"/>
    </source>
</evidence>
<keyword evidence="12" id="KW-1185">Reference proteome</keyword>
<dbReference type="GO" id="GO:0004459">
    <property type="term" value="F:L-lactate dehydrogenase (NAD+) activity"/>
    <property type="evidence" value="ECO:0007669"/>
    <property type="project" value="TreeGrafter"/>
</dbReference>
<dbReference type="Proteomes" id="UP000248897">
    <property type="component" value="Chromosome 1"/>
</dbReference>
<dbReference type="GO" id="GO:0033720">
    <property type="term" value="F:(S)-mandelate dehydrogenase activity"/>
    <property type="evidence" value="ECO:0007669"/>
    <property type="project" value="UniProtKB-EC"/>
</dbReference>
<dbReference type="InterPro" id="IPR008259">
    <property type="entry name" value="FMN_hydac_DH_AS"/>
</dbReference>
<dbReference type="InterPro" id="IPR013785">
    <property type="entry name" value="Aldolase_TIM"/>
</dbReference>
<dbReference type="RefSeq" id="WP_063197700.1">
    <property type="nucleotide sequence ID" value="NZ_CAMITG010000002.1"/>
</dbReference>
<dbReference type="FunFam" id="3.20.20.70:FF:000029">
    <property type="entry name" value="L-lactate dehydrogenase"/>
    <property type="match status" value="1"/>
</dbReference>
<dbReference type="PANTHER" id="PTHR10578:SF107">
    <property type="entry name" value="2-HYDROXYACID OXIDASE 1"/>
    <property type="match status" value="1"/>
</dbReference>
<dbReference type="EMBL" id="CP065673">
    <property type="protein sequence ID" value="QPS21204.1"/>
    <property type="molecule type" value="Genomic_DNA"/>
</dbReference>
<dbReference type="EC" id="1.1.99.31" evidence="10"/>
<comment type="cofactor">
    <cofactor evidence="1">
        <name>FMN</name>
        <dbReference type="ChEBI" id="CHEBI:58210"/>
    </cofactor>
</comment>
<reference evidence="9 12" key="2">
    <citation type="submission" date="2020-12" db="EMBL/GenBank/DDBJ databases">
        <title>FDA dAtabase for Regulatory Grade micrObial Sequences (FDA-ARGOS): Supporting development and validation of Infectious Disease Dx tests.</title>
        <authorList>
            <person name="Sproer C."/>
            <person name="Gronow S."/>
            <person name="Severitt S."/>
            <person name="Schroder I."/>
            <person name="Tallon L."/>
            <person name="Sadzewicz L."/>
            <person name="Zhao X."/>
            <person name="Boylan J."/>
            <person name="Ott S."/>
            <person name="Bowen H."/>
            <person name="Vavikolanu K."/>
            <person name="Mehta A."/>
            <person name="Aluvathingal J."/>
            <person name="Nadendla S."/>
            <person name="Lowell S."/>
            <person name="Myers T."/>
            <person name="Yan Y."/>
            <person name="Sichtig H."/>
        </authorList>
    </citation>
    <scope>NUCLEOTIDE SEQUENCE [LARGE SCALE GENOMIC DNA]</scope>
    <source>
        <strain evidence="9 12">FDAARGOS_907</strain>
    </source>
</reference>
<dbReference type="CDD" id="cd02809">
    <property type="entry name" value="alpha_hydroxyacid_oxid_FMN"/>
    <property type="match status" value="1"/>
</dbReference>
<evidence type="ECO:0000313" key="10">
    <source>
        <dbReference type="EMBL" id="SQI38081.1"/>
    </source>
</evidence>
<dbReference type="STRING" id="82996.ADP72_00350"/>
<evidence type="ECO:0000259" key="8">
    <source>
        <dbReference type="PROSITE" id="PS51349"/>
    </source>
</evidence>
<gene>
    <name evidence="10" type="primary">mdlB_2</name>
    <name evidence="9" type="ORF">I6G64_01870</name>
    <name evidence="10" type="ORF">NCTC12961_02536</name>
</gene>
<feature type="binding site" evidence="7">
    <location>
        <position position="276"/>
    </location>
    <ligand>
        <name>FMN</name>
        <dbReference type="ChEBI" id="CHEBI:58210"/>
    </ligand>
</feature>
<dbReference type="Proteomes" id="UP000594967">
    <property type="component" value="Chromosome"/>
</dbReference>
<feature type="binding site" evidence="7">
    <location>
        <position position="281"/>
    </location>
    <ligand>
        <name>glyoxylate</name>
        <dbReference type="ChEBI" id="CHEBI:36655"/>
    </ligand>
</feature>
<dbReference type="PROSITE" id="PS00557">
    <property type="entry name" value="FMN_HYDROXY_ACID_DH_1"/>
    <property type="match status" value="1"/>
</dbReference>